<reference evidence="3" key="1">
    <citation type="journal article" date="2019" name="Int. J. Syst. Evol. Microbiol.">
        <title>The Global Catalogue of Microorganisms (GCM) 10K type strain sequencing project: providing services to taxonomists for standard genome sequencing and annotation.</title>
        <authorList>
            <consortium name="The Broad Institute Genomics Platform"/>
            <consortium name="The Broad Institute Genome Sequencing Center for Infectious Disease"/>
            <person name="Wu L."/>
            <person name="Ma J."/>
        </authorList>
    </citation>
    <scope>NUCLEOTIDE SEQUENCE [LARGE SCALE GENOMIC DNA]</scope>
    <source>
        <strain evidence="3">JCM 16259</strain>
    </source>
</reference>
<accession>A0ABP5XYV3</accession>
<dbReference type="Proteomes" id="UP001500730">
    <property type="component" value="Unassembled WGS sequence"/>
</dbReference>
<feature type="compositionally biased region" description="Basic and acidic residues" evidence="1">
    <location>
        <begin position="138"/>
        <end position="149"/>
    </location>
</feature>
<feature type="region of interest" description="Disordered" evidence="1">
    <location>
        <begin position="96"/>
        <end position="205"/>
    </location>
</feature>
<gene>
    <name evidence="2" type="ORF">GCM10009858_06350</name>
</gene>
<dbReference type="RefSeq" id="WP_344252862.1">
    <property type="nucleotide sequence ID" value="NZ_BAAARE010000002.1"/>
</dbReference>
<evidence type="ECO:0000256" key="1">
    <source>
        <dbReference type="SAM" id="MobiDB-lite"/>
    </source>
</evidence>
<organism evidence="2 3">
    <name type="scientific">Terrabacter carboxydivorans</name>
    <dbReference type="NCBI Taxonomy" id="619730"/>
    <lineage>
        <taxon>Bacteria</taxon>
        <taxon>Bacillati</taxon>
        <taxon>Actinomycetota</taxon>
        <taxon>Actinomycetes</taxon>
        <taxon>Micrococcales</taxon>
        <taxon>Intrasporangiaceae</taxon>
        <taxon>Terrabacter</taxon>
    </lineage>
</organism>
<protein>
    <submittedName>
        <fullName evidence="2">Uncharacterized protein</fullName>
    </submittedName>
</protein>
<sequence length="292" mass="30387">MSSNARGQDEMLARITELARDAWSAQADFARQSIELGRATLTSEVDPTTAGRAWMEAVSREGARYWKDVGELGLDVAGSLVAIGSRSMARVISDTRSATRAATHAGARAGSRAGGRADTWAGTGAAAGRWPAPGPHATHRDSPGHDHGPSDPGDPDGAADHSDVVVTGPPPEPGRSEPHEPTGAGPGRPAVTLHGRPGDTATGRVTLSNAHPRARKVLLSAGRLQPDSGRHVELELRLDPDGVTIPAGSEHDVLLEVDLKSDVVRPGERYEGVILVTGGVEAELDVAVVVEE</sequence>
<proteinExistence type="predicted"/>
<evidence type="ECO:0000313" key="2">
    <source>
        <dbReference type="EMBL" id="GAA2471702.1"/>
    </source>
</evidence>
<dbReference type="EMBL" id="BAAARE010000002">
    <property type="protein sequence ID" value="GAA2471702.1"/>
    <property type="molecule type" value="Genomic_DNA"/>
</dbReference>
<feature type="compositionally biased region" description="Low complexity" evidence="1">
    <location>
        <begin position="96"/>
        <end position="131"/>
    </location>
</feature>
<evidence type="ECO:0000313" key="3">
    <source>
        <dbReference type="Proteomes" id="UP001500730"/>
    </source>
</evidence>
<keyword evidence="3" id="KW-1185">Reference proteome</keyword>
<comment type="caution">
    <text evidence="2">The sequence shown here is derived from an EMBL/GenBank/DDBJ whole genome shotgun (WGS) entry which is preliminary data.</text>
</comment>
<name>A0ABP5XYV3_9MICO</name>